<dbReference type="Proteomes" id="UP000236333">
    <property type="component" value="Unassembled WGS sequence"/>
</dbReference>
<feature type="domain" description="Cas12f1-like TNB" evidence="3">
    <location>
        <begin position="680"/>
        <end position="733"/>
    </location>
</feature>
<reference evidence="4 5" key="1">
    <citation type="journal article" date="2017" name="Mol. Biol. Evol.">
        <title>The 4-celled Tetrabaena socialis nuclear genome reveals the essential components for genetic control of cell number at the origin of multicellularity in the volvocine lineage.</title>
        <authorList>
            <person name="Featherston J."/>
            <person name="Arakaki Y."/>
            <person name="Hanschen E.R."/>
            <person name="Ferris P.J."/>
            <person name="Michod R.E."/>
            <person name="Olson B.J.S.C."/>
            <person name="Nozaki H."/>
            <person name="Durand P.M."/>
        </authorList>
    </citation>
    <scope>NUCLEOTIDE SEQUENCE [LARGE SCALE GENOMIC DNA]</scope>
    <source>
        <strain evidence="4 5">NIES-571</strain>
    </source>
</reference>
<dbReference type="Pfam" id="PF07282">
    <property type="entry name" value="Cas12f1-like_TNB"/>
    <property type="match status" value="1"/>
</dbReference>
<proteinExistence type="predicted"/>
<feature type="region of interest" description="Disordered" evidence="2">
    <location>
        <begin position="459"/>
        <end position="481"/>
    </location>
</feature>
<keyword evidence="1" id="KW-0238">DNA-binding</keyword>
<keyword evidence="5" id="KW-1185">Reference proteome</keyword>
<evidence type="ECO:0000256" key="2">
    <source>
        <dbReference type="SAM" id="MobiDB-lite"/>
    </source>
</evidence>
<sequence length="752" mass="84143">MKPVAEHASPRIRGFKHTIHQFFRPEDAARIDETIRYVHAVMCNASLLIKYRLFKIVESGEVGHDTAPMVVDETQVLNAIRAVQEYRAATEGDDPGAARKKKTTTRIRKRPRTETTDEETLDEIEAASTAAAAQKDLRQQTIDSWIADYDEMLSSCGNYPVELRSRGELSASHIFGIAAKQLAAATLSNIRYHFRSYVCASLGLVLRSCVCSLADVKHFSDLPAGEAKRWRREFGKAYDDVLFHRTGKDVKSCEALRATIERHRHRLVPPLPPMTRTIDRDMDSSTRPYIYLGYMLRMTRFQEMCGVKAGRLFTPVPLKTSHIPAHYAMDTSCIAQLLMDAPRIKSFAIYFEKSVRGGFALPGLLRKDTLLRSLQVLSGRSEPVTAGDEELYKDALWAYLANFKNRRTKILNPLLHKKATQQGAMRFAHSISTDGYSVTLVVSDEETRGRKHQYKSAVSARTSKKKVEPKPPEFPALSSESARSVKEELMSMGCGDAAEYLGGDPGKSNLLMLVDAAGKSLRYTSAHRGHNTLARKRSLAMRVARSQRCDTPSTPCDGGKPFQRSAQDLERDMARQGLSSRTSDMWKFRQYIAYREATRVALEAVYHRRLFRAMRFLAWSRRAGSVEKFAKRILEKFGGESRSNAQVVILYGDWGRRPNLKHQAPTPGIGLRRLLHETPGLTTVTVGETYTSSFCPKCGGEVANARGAHGLLKCSSGGCGTWWSRDVVGAKNILAKGLHLLREQTPHPLFGS</sequence>
<name>A0A2J7ZNZ7_9CHLO</name>
<organism evidence="4 5">
    <name type="scientific">Tetrabaena socialis</name>
    <dbReference type="NCBI Taxonomy" id="47790"/>
    <lineage>
        <taxon>Eukaryota</taxon>
        <taxon>Viridiplantae</taxon>
        <taxon>Chlorophyta</taxon>
        <taxon>core chlorophytes</taxon>
        <taxon>Chlorophyceae</taxon>
        <taxon>CS clade</taxon>
        <taxon>Chlamydomonadales</taxon>
        <taxon>Tetrabaenaceae</taxon>
        <taxon>Tetrabaena</taxon>
    </lineage>
</organism>
<dbReference type="OrthoDB" id="2149085at2759"/>
<accession>A0A2J7ZNZ7</accession>
<gene>
    <name evidence="4" type="ORF">TSOC_012071</name>
</gene>
<protein>
    <recommendedName>
        <fullName evidence="3">Cas12f1-like TNB domain-containing protein</fullName>
    </recommendedName>
</protein>
<dbReference type="GO" id="GO:0003677">
    <property type="term" value="F:DNA binding"/>
    <property type="evidence" value="ECO:0007669"/>
    <property type="project" value="UniProtKB-KW"/>
</dbReference>
<feature type="compositionally biased region" description="Basic residues" evidence="2">
    <location>
        <begin position="98"/>
        <end position="111"/>
    </location>
</feature>
<evidence type="ECO:0000256" key="1">
    <source>
        <dbReference type="ARBA" id="ARBA00023125"/>
    </source>
</evidence>
<evidence type="ECO:0000259" key="3">
    <source>
        <dbReference type="Pfam" id="PF07282"/>
    </source>
</evidence>
<dbReference type="AlphaFoldDB" id="A0A2J7ZNZ7"/>
<feature type="region of interest" description="Disordered" evidence="2">
    <location>
        <begin position="88"/>
        <end position="117"/>
    </location>
</feature>
<evidence type="ECO:0000313" key="5">
    <source>
        <dbReference type="Proteomes" id="UP000236333"/>
    </source>
</evidence>
<dbReference type="InterPro" id="IPR010095">
    <property type="entry name" value="Cas12f1-like_TNB"/>
</dbReference>
<evidence type="ECO:0000313" key="4">
    <source>
        <dbReference type="EMBL" id="PNH01995.1"/>
    </source>
</evidence>
<comment type="caution">
    <text evidence="4">The sequence shown here is derived from an EMBL/GenBank/DDBJ whole genome shotgun (WGS) entry which is preliminary data.</text>
</comment>
<dbReference type="EMBL" id="PGGS01000743">
    <property type="protein sequence ID" value="PNH01995.1"/>
    <property type="molecule type" value="Genomic_DNA"/>
</dbReference>